<feature type="region of interest" description="Disordered" evidence="1">
    <location>
        <begin position="1"/>
        <end position="47"/>
    </location>
</feature>
<feature type="compositionally biased region" description="Basic residues" evidence="1">
    <location>
        <begin position="241"/>
        <end position="255"/>
    </location>
</feature>
<evidence type="ECO:0000313" key="2">
    <source>
        <dbReference type="EMBL" id="EKC98929.1"/>
    </source>
</evidence>
<accession>K1V4L0</accession>
<keyword evidence="3" id="KW-1185">Reference proteome</keyword>
<name>K1V4L0_TRIAC</name>
<organism evidence="2 3">
    <name type="scientific">Trichosporon asahii var. asahii (strain CBS 8904)</name>
    <name type="common">Yeast</name>
    <dbReference type="NCBI Taxonomy" id="1220162"/>
    <lineage>
        <taxon>Eukaryota</taxon>
        <taxon>Fungi</taxon>
        <taxon>Dikarya</taxon>
        <taxon>Basidiomycota</taxon>
        <taxon>Agaricomycotina</taxon>
        <taxon>Tremellomycetes</taxon>
        <taxon>Trichosporonales</taxon>
        <taxon>Trichosporonaceae</taxon>
        <taxon>Trichosporon</taxon>
    </lineage>
</organism>
<feature type="compositionally biased region" description="Basic and acidic residues" evidence="1">
    <location>
        <begin position="21"/>
        <end position="31"/>
    </location>
</feature>
<evidence type="ECO:0000313" key="3">
    <source>
        <dbReference type="Proteomes" id="UP000006757"/>
    </source>
</evidence>
<dbReference type="AlphaFoldDB" id="K1V4L0"/>
<proteinExistence type="predicted"/>
<gene>
    <name evidence="2" type="ORF">A1Q2_06683</name>
</gene>
<dbReference type="Proteomes" id="UP000006757">
    <property type="component" value="Unassembled WGS sequence"/>
</dbReference>
<dbReference type="InParanoid" id="K1V4L0"/>
<reference evidence="2 3" key="1">
    <citation type="journal article" date="2012" name="Eukaryot. Cell">
        <title>Genome sequence of the Trichosporon asahii environmental strain CBS 8904.</title>
        <authorList>
            <person name="Yang R.Y."/>
            <person name="Li H.T."/>
            <person name="Zhu H."/>
            <person name="Zhou G.P."/>
            <person name="Wang M."/>
            <person name="Wang L."/>
        </authorList>
    </citation>
    <scope>NUCLEOTIDE SEQUENCE [LARGE SCALE GENOMIC DNA]</scope>
    <source>
        <strain evidence="2 3">CBS 8904</strain>
    </source>
</reference>
<protein>
    <submittedName>
        <fullName evidence="2">Uncharacterized protein</fullName>
    </submittedName>
</protein>
<comment type="caution">
    <text evidence="2">The sequence shown here is derived from an EMBL/GenBank/DDBJ whole genome shotgun (WGS) entry which is preliminary data.</text>
</comment>
<dbReference type="HOGENOM" id="CLU_886196_0_0_1"/>
<feature type="region of interest" description="Disordered" evidence="1">
    <location>
        <begin position="131"/>
        <end position="153"/>
    </location>
</feature>
<feature type="compositionally biased region" description="Basic and acidic residues" evidence="1">
    <location>
        <begin position="131"/>
        <end position="144"/>
    </location>
</feature>
<feature type="region of interest" description="Disordered" evidence="1">
    <location>
        <begin position="241"/>
        <end position="261"/>
    </location>
</feature>
<evidence type="ECO:0000256" key="1">
    <source>
        <dbReference type="SAM" id="MobiDB-lite"/>
    </source>
</evidence>
<dbReference type="EMBL" id="AMBO01000378">
    <property type="protein sequence ID" value="EKC98929.1"/>
    <property type="molecule type" value="Genomic_DNA"/>
</dbReference>
<sequence>MESTKKRQVKRDPDSPPADENPTHGDKDVKPKITAKKAKGPQPYAPGAKSSLAEMIIKIGIAGLPSHAEVCEKPAPHAAGSPLGCASRADQVRRVAGLSHTDAKVTIALAPKRVEQAALLFRSIASIMKREADAEPTVKHESERKRKARGGEPCAKGARAALAQMIIDIGLAGLPAHDEVCEKLKNQLDARRGVRRDLTKFAESLNIHTLHLYLASIHSHHDEAQIVRHTFRGRIQARPLRRGRQAPFKKSKAKAKPGGYPAGGKQALAELIIELGVKALPPNKEVANASQVTTQLDPRSGVRCNLVKYAKTLG</sequence>